<dbReference type="PROSITE" id="PS00018">
    <property type="entry name" value="EF_HAND_1"/>
    <property type="match status" value="1"/>
</dbReference>
<evidence type="ECO:0000259" key="3">
    <source>
        <dbReference type="Pfam" id="PF13202"/>
    </source>
</evidence>
<dbReference type="RefSeq" id="WP_200256477.1">
    <property type="nucleotide sequence ID" value="NZ_NRSH01000014.1"/>
</dbReference>
<feature type="signal peptide" evidence="2">
    <location>
        <begin position="1"/>
        <end position="25"/>
    </location>
</feature>
<gene>
    <name evidence="4" type="ORF">CKO13_02415</name>
</gene>
<feature type="domain" description="EF-hand" evidence="3">
    <location>
        <begin position="30"/>
        <end position="46"/>
    </location>
</feature>
<protein>
    <recommendedName>
        <fullName evidence="3">EF-hand domain-containing protein</fullName>
    </recommendedName>
</protein>
<evidence type="ECO:0000313" key="5">
    <source>
        <dbReference type="Proteomes" id="UP000738126"/>
    </source>
</evidence>
<sequence>MRRTVVATTASSALFLFLVGGGLHAEEKPAFNKVDSDGDGSVSVEEAVDAGIPESVAKREDIDNNGKLSRKDWEYVTLERRSTPEQPEGEGGGLQGQPDDGQGQSGGFGN</sequence>
<feature type="compositionally biased region" description="Basic and acidic residues" evidence="1">
    <location>
        <begin position="56"/>
        <end position="83"/>
    </location>
</feature>
<dbReference type="Proteomes" id="UP000738126">
    <property type="component" value="Unassembled WGS sequence"/>
</dbReference>
<dbReference type="EMBL" id="NRSH01000014">
    <property type="protein sequence ID" value="MBK1725890.1"/>
    <property type="molecule type" value="Genomic_DNA"/>
</dbReference>
<evidence type="ECO:0000256" key="2">
    <source>
        <dbReference type="SAM" id="SignalP"/>
    </source>
</evidence>
<organism evidence="4 5">
    <name type="scientific">Halorhodospira neutriphila</name>
    <dbReference type="NCBI Taxonomy" id="168379"/>
    <lineage>
        <taxon>Bacteria</taxon>
        <taxon>Pseudomonadati</taxon>
        <taxon>Pseudomonadota</taxon>
        <taxon>Gammaproteobacteria</taxon>
        <taxon>Chromatiales</taxon>
        <taxon>Ectothiorhodospiraceae</taxon>
        <taxon>Halorhodospira</taxon>
    </lineage>
</organism>
<dbReference type="InterPro" id="IPR011992">
    <property type="entry name" value="EF-hand-dom_pair"/>
</dbReference>
<dbReference type="InterPro" id="IPR002048">
    <property type="entry name" value="EF_hand_dom"/>
</dbReference>
<feature type="region of interest" description="Disordered" evidence="1">
    <location>
        <begin position="48"/>
        <end position="110"/>
    </location>
</feature>
<comment type="caution">
    <text evidence="4">The sequence shown here is derived from an EMBL/GenBank/DDBJ whole genome shotgun (WGS) entry which is preliminary data.</text>
</comment>
<feature type="chain" id="PRO_5045755562" description="EF-hand domain-containing protein" evidence="2">
    <location>
        <begin position="26"/>
        <end position="110"/>
    </location>
</feature>
<keyword evidence="5" id="KW-1185">Reference proteome</keyword>
<dbReference type="InterPro" id="IPR018247">
    <property type="entry name" value="EF_Hand_1_Ca_BS"/>
</dbReference>
<dbReference type="SUPFAM" id="SSF47473">
    <property type="entry name" value="EF-hand"/>
    <property type="match status" value="1"/>
</dbReference>
<accession>A0ABS1E552</accession>
<evidence type="ECO:0000256" key="1">
    <source>
        <dbReference type="SAM" id="MobiDB-lite"/>
    </source>
</evidence>
<dbReference type="Gene3D" id="1.10.238.10">
    <property type="entry name" value="EF-hand"/>
    <property type="match status" value="1"/>
</dbReference>
<name>A0ABS1E552_9GAMM</name>
<keyword evidence="2" id="KW-0732">Signal</keyword>
<dbReference type="Pfam" id="PF13202">
    <property type="entry name" value="EF-hand_5"/>
    <property type="match status" value="1"/>
</dbReference>
<reference evidence="4 5" key="1">
    <citation type="journal article" date="2020" name="Microorganisms">
        <title>Osmotic Adaptation and Compatible Solute Biosynthesis of Phototrophic Bacteria as Revealed from Genome Analyses.</title>
        <authorList>
            <person name="Imhoff J.F."/>
            <person name="Rahn T."/>
            <person name="Kunzel S."/>
            <person name="Keller A."/>
            <person name="Neulinger S.C."/>
        </authorList>
    </citation>
    <scope>NUCLEOTIDE SEQUENCE [LARGE SCALE GENOMIC DNA]</scope>
    <source>
        <strain evidence="4 5">DSM 15116</strain>
    </source>
</reference>
<evidence type="ECO:0000313" key="4">
    <source>
        <dbReference type="EMBL" id="MBK1725890.1"/>
    </source>
</evidence>
<proteinExistence type="predicted"/>